<reference evidence="3 4" key="1">
    <citation type="journal article" date="2017" name="Genome Announc.">
        <title>Genome sequence of the saprophytic ascomycete Epicoccum nigrum ICMP 19927 strain isolated from New Zealand.</title>
        <authorList>
            <person name="Fokin M."/>
            <person name="Fleetwood D."/>
            <person name="Weir B.S."/>
            <person name="Villas-Boas S.G."/>
        </authorList>
    </citation>
    <scope>NUCLEOTIDE SEQUENCE [LARGE SCALE GENOMIC DNA]</scope>
    <source>
        <strain evidence="3 4">ICMP 19927</strain>
    </source>
</reference>
<feature type="region of interest" description="Disordered" evidence="1">
    <location>
        <begin position="738"/>
        <end position="767"/>
    </location>
</feature>
<feature type="compositionally biased region" description="Basic and acidic residues" evidence="1">
    <location>
        <begin position="741"/>
        <end position="751"/>
    </location>
</feature>
<dbReference type="OMA" id="ANEMRHE"/>
<dbReference type="EMBL" id="KZ107854">
    <property type="protein sequence ID" value="OSS45434.1"/>
    <property type="molecule type" value="Genomic_DNA"/>
</dbReference>
<dbReference type="STRING" id="105696.A0A1Y2LN87"/>
<dbReference type="PANTHER" id="PTHR33112:SF12">
    <property type="entry name" value="HETEROKARYON INCOMPATIBILITY DOMAIN-CONTAINING PROTEIN"/>
    <property type="match status" value="1"/>
</dbReference>
<organism evidence="3 4">
    <name type="scientific">Epicoccum nigrum</name>
    <name type="common">Soil fungus</name>
    <name type="synonym">Epicoccum purpurascens</name>
    <dbReference type="NCBI Taxonomy" id="105696"/>
    <lineage>
        <taxon>Eukaryota</taxon>
        <taxon>Fungi</taxon>
        <taxon>Dikarya</taxon>
        <taxon>Ascomycota</taxon>
        <taxon>Pezizomycotina</taxon>
        <taxon>Dothideomycetes</taxon>
        <taxon>Pleosporomycetidae</taxon>
        <taxon>Pleosporales</taxon>
        <taxon>Pleosporineae</taxon>
        <taxon>Didymellaceae</taxon>
        <taxon>Epicoccum</taxon>
    </lineage>
</organism>
<evidence type="ECO:0000256" key="1">
    <source>
        <dbReference type="SAM" id="MobiDB-lite"/>
    </source>
</evidence>
<accession>A0A1Y2LN87</accession>
<sequence>MTTMISDELNGWLIKDPSIYHPDYFTDGEGASLQDIRDYYLWNQRSELDPSIRTAPWYVVEPSAEVSSYLCNVCRYLNFGWLLRNTVYTDFGPILFLRHMLAHRHSCRFCRLAVATLCTADGQILDAEDLEDGDNVIGCWITCRKPHPSPDGPAVMSIWRRRLFVTGGFYGQAGLMQQIGSNGDQSLGRRVMQYTDLSLVRSWFRICEEKHSDIPSQVRLLDLAPIILGTDFPLRLIDVQDKCLVLGNNQTRYVALSYVWGKVDQLKLLMSNLTVLHTAGVFSRDKLGGRLPRTIADAIELTAALDERYLWVDALCLIQDGPDFAAQVQSMDKIYGQAAWTLVAGSADSATSPLPRLMSSTRRPQVAQYTESLGDLTICVVLPSLQAALQNTVWDQRAWTYQESTLSKRLLVVTDRQMFFTCRHGFTYYEDNKVEGMPPSQIDRTGQVFGSASTSATNFEVYADAVAEYTSRQMSFLEDGLKAFSGVLSQFRTWFKGDFLSGLPSTELDQALLWYPKGDIMRRKDQSGNNIFPTWSWVGWVGQCGYFSGLALPCIRWRVQFSTYCTSDDFRKPRDNQKLLGFQNDWEEMGLMNSQNGPRNYETYIYDSCWHEKTNPTISYLHPVSEQSTRIAHPALNWREDCLEFQALTSLFSISEDHAGYNALLSQPCSNDHHGLCALNVWDIAGHLCGTVHVPASVSVSLTHGKHEFVRLSRTHLSSDGTRYSDLRWDMDEASFAPTERPQKLNSREEIEKEEDDDNGADDDDDEGNAFGVDDGCMFDVDAFDIDEPWCVFNVMLIGTIEGVSHRIGLGKVHVAAFTQDQGARWRDIILA</sequence>
<dbReference type="Pfam" id="PF06985">
    <property type="entry name" value="HET"/>
    <property type="match status" value="1"/>
</dbReference>
<dbReference type="Proteomes" id="UP000193240">
    <property type="component" value="Unassembled WGS sequence"/>
</dbReference>
<dbReference type="AlphaFoldDB" id="A0A1Y2LN87"/>
<evidence type="ECO:0000259" key="2">
    <source>
        <dbReference type="Pfam" id="PF06985"/>
    </source>
</evidence>
<proteinExistence type="predicted"/>
<keyword evidence="4" id="KW-1185">Reference proteome</keyword>
<name>A0A1Y2LN87_EPING</name>
<dbReference type="PANTHER" id="PTHR33112">
    <property type="entry name" value="DOMAIN PROTEIN, PUTATIVE-RELATED"/>
    <property type="match status" value="1"/>
</dbReference>
<dbReference type="InterPro" id="IPR010730">
    <property type="entry name" value="HET"/>
</dbReference>
<gene>
    <name evidence="3" type="ORF">B5807_10411</name>
</gene>
<evidence type="ECO:0000313" key="4">
    <source>
        <dbReference type="Proteomes" id="UP000193240"/>
    </source>
</evidence>
<protein>
    <recommendedName>
        <fullName evidence="2">Heterokaryon incompatibility domain-containing protein</fullName>
    </recommendedName>
</protein>
<evidence type="ECO:0000313" key="3">
    <source>
        <dbReference type="EMBL" id="OSS45434.1"/>
    </source>
</evidence>
<dbReference type="InParanoid" id="A0A1Y2LN87"/>
<feature type="domain" description="Heterokaryon incompatibility" evidence="2">
    <location>
        <begin position="253"/>
        <end position="403"/>
    </location>
</feature>
<feature type="compositionally biased region" description="Acidic residues" evidence="1">
    <location>
        <begin position="752"/>
        <end position="767"/>
    </location>
</feature>